<dbReference type="GeneID" id="17273947"/>
<dbReference type="OMA" id="IMQSENA"/>
<dbReference type="PaxDb" id="2903-EOD28401"/>
<dbReference type="RefSeq" id="XP_005780830.1">
    <property type="nucleotide sequence ID" value="XM_005780773.1"/>
</dbReference>
<dbReference type="PANTHER" id="PTHR31913">
    <property type="entry name" value="VACUOLAR IMPORT AND DEGRADATION PROTEIN 27"/>
    <property type="match status" value="1"/>
</dbReference>
<protein>
    <recommendedName>
        <fullName evidence="1">Vacuolar import/degradation Vid27 C-terminal domain-containing protein</fullName>
    </recommendedName>
</protein>
<dbReference type="EnsemblProtists" id="EOD28401">
    <property type="protein sequence ID" value="EOD28401"/>
    <property type="gene ID" value="EMIHUDRAFT_434759"/>
</dbReference>
<dbReference type="InterPro" id="IPR040458">
    <property type="entry name" value="Vid27"/>
</dbReference>
<sequence length="284" mass="31476">MDTETGATKSELSLRRQRANWNLKVDSITPQQKFEQYRQTNEYQMFGLGDGGQTVFAMSHDARAGENVEQYVISADSSRKYKSYTFSAHAQTKGGYLVLGRTDGAVALYDYIMQSENASCVIDSHKVGAVTSVDVAADGTMIVWTTAEFVLFTCVNSGHWAKGTNEPKPVVLRLRMSEADEAKYGPDDGEELALWGSSKFDATTHRDEHGLYEREIISYRGRLQVRWSVRDARSAWEALSEGEGAASLDGATTEMSARVNRHMTVGNDKDIVALEGEIVRALHI</sequence>
<reference evidence="2" key="2">
    <citation type="submission" date="2024-10" db="UniProtKB">
        <authorList>
            <consortium name="EnsemblProtists"/>
        </authorList>
    </citation>
    <scope>IDENTIFICATION</scope>
</reference>
<dbReference type="InterPro" id="IPR013863">
    <property type="entry name" value="VID27_C"/>
</dbReference>
<evidence type="ECO:0000259" key="1">
    <source>
        <dbReference type="Pfam" id="PF08553"/>
    </source>
</evidence>
<organism evidence="2 3">
    <name type="scientific">Emiliania huxleyi (strain CCMP1516)</name>
    <dbReference type="NCBI Taxonomy" id="280463"/>
    <lineage>
        <taxon>Eukaryota</taxon>
        <taxon>Haptista</taxon>
        <taxon>Haptophyta</taxon>
        <taxon>Prymnesiophyceae</taxon>
        <taxon>Isochrysidales</taxon>
        <taxon>Noelaerhabdaceae</taxon>
        <taxon>Emiliania</taxon>
    </lineage>
</organism>
<dbReference type="Pfam" id="PF08553">
    <property type="entry name" value="VID27"/>
    <property type="match status" value="1"/>
</dbReference>
<dbReference type="GO" id="GO:0005737">
    <property type="term" value="C:cytoplasm"/>
    <property type="evidence" value="ECO:0007669"/>
    <property type="project" value="TreeGrafter"/>
</dbReference>
<evidence type="ECO:0000313" key="3">
    <source>
        <dbReference type="Proteomes" id="UP000013827"/>
    </source>
</evidence>
<dbReference type="GO" id="GO:0005634">
    <property type="term" value="C:nucleus"/>
    <property type="evidence" value="ECO:0007669"/>
    <property type="project" value="TreeGrafter"/>
</dbReference>
<proteinExistence type="predicted"/>
<evidence type="ECO:0000313" key="2">
    <source>
        <dbReference type="EnsemblProtists" id="EOD28401"/>
    </source>
</evidence>
<dbReference type="PANTHER" id="PTHR31913:SF0">
    <property type="entry name" value="VACUOLAR IMPORT AND DEGRADATION PROTEIN 27"/>
    <property type="match status" value="1"/>
</dbReference>
<dbReference type="AlphaFoldDB" id="A0A0D3JY16"/>
<reference evidence="3" key="1">
    <citation type="journal article" date="2013" name="Nature">
        <title>Pan genome of the phytoplankton Emiliania underpins its global distribution.</title>
        <authorList>
            <person name="Read B.A."/>
            <person name="Kegel J."/>
            <person name="Klute M.J."/>
            <person name="Kuo A."/>
            <person name="Lefebvre S.C."/>
            <person name="Maumus F."/>
            <person name="Mayer C."/>
            <person name="Miller J."/>
            <person name="Monier A."/>
            <person name="Salamov A."/>
            <person name="Young J."/>
            <person name="Aguilar M."/>
            <person name="Claverie J.M."/>
            <person name="Frickenhaus S."/>
            <person name="Gonzalez K."/>
            <person name="Herman E.K."/>
            <person name="Lin Y.C."/>
            <person name="Napier J."/>
            <person name="Ogata H."/>
            <person name="Sarno A.F."/>
            <person name="Shmutz J."/>
            <person name="Schroeder D."/>
            <person name="de Vargas C."/>
            <person name="Verret F."/>
            <person name="von Dassow P."/>
            <person name="Valentin K."/>
            <person name="Van de Peer Y."/>
            <person name="Wheeler G."/>
            <person name="Dacks J.B."/>
            <person name="Delwiche C.F."/>
            <person name="Dyhrman S.T."/>
            <person name="Glockner G."/>
            <person name="John U."/>
            <person name="Richards T."/>
            <person name="Worden A.Z."/>
            <person name="Zhang X."/>
            <person name="Grigoriev I.V."/>
            <person name="Allen A.E."/>
            <person name="Bidle K."/>
            <person name="Borodovsky M."/>
            <person name="Bowler C."/>
            <person name="Brownlee C."/>
            <person name="Cock J.M."/>
            <person name="Elias M."/>
            <person name="Gladyshev V.N."/>
            <person name="Groth M."/>
            <person name="Guda C."/>
            <person name="Hadaegh A."/>
            <person name="Iglesias-Rodriguez M.D."/>
            <person name="Jenkins J."/>
            <person name="Jones B.M."/>
            <person name="Lawson T."/>
            <person name="Leese F."/>
            <person name="Lindquist E."/>
            <person name="Lobanov A."/>
            <person name="Lomsadze A."/>
            <person name="Malik S.B."/>
            <person name="Marsh M.E."/>
            <person name="Mackinder L."/>
            <person name="Mock T."/>
            <person name="Mueller-Roeber B."/>
            <person name="Pagarete A."/>
            <person name="Parker M."/>
            <person name="Probert I."/>
            <person name="Quesneville H."/>
            <person name="Raines C."/>
            <person name="Rensing S.A."/>
            <person name="Riano-Pachon D.M."/>
            <person name="Richier S."/>
            <person name="Rokitta S."/>
            <person name="Shiraiwa Y."/>
            <person name="Soanes D.M."/>
            <person name="van der Giezen M."/>
            <person name="Wahlund T.M."/>
            <person name="Williams B."/>
            <person name="Wilson W."/>
            <person name="Wolfe G."/>
            <person name="Wurch L.L."/>
        </authorList>
    </citation>
    <scope>NUCLEOTIDE SEQUENCE</scope>
</reference>
<feature type="domain" description="Vacuolar import/degradation Vid27 C-terminal" evidence="1">
    <location>
        <begin position="22"/>
        <end position="231"/>
    </location>
</feature>
<keyword evidence="3" id="KW-1185">Reference proteome</keyword>
<name>A0A0D3JY16_EMIH1</name>
<dbReference type="HOGENOM" id="CLU_981559_0_0_1"/>
<accession>A0A0D3JY16</accession>
<dbReference type="KEGG" id="ehx:EMIHUDRAFT_434759"/>
<dbReference type="Proteomes" id="UP000013827">
    <property type="component" value="Unassembled WGS sequence"/>
</dbReference>